<dbReference type="PANTHER" id="PTHR12286">
    <property type="entry name" value="SACCHAROPINE DEHYDROGENASE-LIKE OXIDOREDUCTASE"/>
    <property type="match status" value="1"/>
</dbReference>
<comment type="similarity">
    <text evidence="1">Belongs to the saccharopine dehydrogenase family.</text>
</comment>
<evidence type="ECO:0000313" key="6">
    <source>
        <dbReference type="Proteomes" id="UP000078597"/>
    </source>
</evidence>
<protein>
    <recommendedName>
        <fullName evidence="2">Saccharopine dehydrogenase NADP binding domain-containing protein</fullName>
    </recommendedName>
</protein>
<evidence type="ECO:0000313" key="5">
    <source>
        <dbReference type="EMBL" id="SBT86441.1"/>
    </source>
</evidence>
<sequence>MNGKKYDILLLGSTGYTGQMILEYLLKKYEKEITNGQIKLLCAVRNINRLNEILLRLKEKEKLRNTEKIYKKEVDVVNNYDSILSCCKMCDVVVSTIGPYAIYGYNIVKACVQANCHYLDACGEHDFILRIYKEFNEIAKEKKLKIIHSASFISALSDLGTYIIQEEFLSKYKKPCSYVRIRLSNEGSDFRTVGKTTIKSALLFKKRLGNSYNKHYLCENKYDDISSTDDGFPLYEKKIKTTNYFFDYEEEFGYCFDTVYSKIEEAYVLWSNYLMNYKYGKNLVIDYKQYDAELSMPMYIIKRMFSMLINGLKYLTPVDYVTDKYVDYLHKPKTSDQLKKGFWKCTIVGEMCDMYTDGTQNKNSDDNTNSNENENKGNKKIILHLNGENEDPGYLLTAKIISESAISLFQNNLPNSFGVLSVSVGLGMALVERLKQASLCIHVEV</sequence>
<reference evidence="7 8" key="3">
    <citation type="submission" date="2016-06" db="EMBL/GenBank/DDBJ databases">
        <authorList>
            <consortium name="Pathogen Informatics"/>
        </authorList>
    </citation>
    <scope>NUCLEOTIDE SEQUENCE [LARGE SCALE GENOMIC DNA]</scope>
    <source>
        <strain evidence="4">PmlGA01</strain>
    </source>
</reference>
<keyword evidence="8" id="KW-1185">Reference proteome</keyword>
<evidence type="ECO:0000313" key="4">
    <source>
        <dbReference type="EMBL" id="SBT70513.1"/>
    </source>
</evidence>
<dbReference type="EMBL" id="LT594492">
    <property type="protein sequence ID" value="SBT70513.1"/>
    <property type="molecule type" value="Genomic_DNA"/>
</dbReference>
<organism evidence="3 6">
    <name type="scientific">Plasmodium malariae</name>
    <dbReference type="NCBI Taxonomy" id="5858"/>
    <lineage>
        <taxon>Eukaryota</taxon>
        <taxon>Sar</taxon>
        <taxon>Alveolata</taxon>
        <taxon>Apicomplexa</taxon>
        <taxon>Aconoidasida</taxon>
        <taxon>Haemosporida</taxon>
        <taxon>Plasmodiidae</taxon>
        <taxon>Plasmodium</taxon>
        <taxon>Plasmodium (Plasmodium)</taxon>
    </lineage>
</organism>
<evidence type="ECO:0000313" key="3">
    <source>
        <dbReference type="EMBL" id="SBS82216.1"/>
    </source>
</evidence>
<dbReference type="GO" id="GO:0005811">
    <property type="term" value="C:lipid droplet"/>
    <property type="evidence" value="ECO:0007669"/>
    <property type="project" value="TreeGrafter"/>
</dbReference>
<name>A0A1A8VTR5_PLAMA</name>
<dbReference type="VEuPathDB" id="PlasmoDB:PmUG01_04013300"/>
<accession>A0A1C3KAE5</accession>
<reference evidence="6" key="2">
    <citation type="submission" date="2016-05" db="EMBL/GenBank/DDBJ databases">
        <authorList>
            <person name="Naeem Raeece"/>
        </authorList>
    </citation>
    <scope>NUCLEOTIDE SEQUENCE [LARGE SCALE GENOMIC DNA]</scope>
</reference>
<proteinExistence type="inferred from homology"/>
<dbReference type="Proteomes" id="UP000219799">
    <property type="component" value="Chromosome 4"/>
</dbReference>
<dbReference type="InterPro" id="IPR005097">
    <property type="entry name" value="Sacchrp_dh_NADP-bd"/>
</dbReference>
<dbReference type="Proteomes" id="UP000219813">
    <property type="component" value="Chromosome 4"/>
</dbReference>
<evidence type="ECO:0000313" key="7">
    <source>
        <dbReference type="Proteomes" id="UP000219799"/>
    </source>
</evidence>
<evidence type="ECO:0000259" key="2">
    <source>
        <dbReference type="Pfam" id="PF03435"/>
    </source>
</evidence>
<dbReference type="GO" id="GO:0005886">
    <property type="term" value="C:plasma membrane"/>
    <property type="evidence" value="ECO:0007669"/>
    <property type="project" value="TreeGrafter"/>
</dbReference>
<reference evidence="3" key="1">
    <citation type="submission" date="2016-05" db="EMBL/GenBank/DDBJ databases">
        <authorList>
            <person name="Lavstsen T."/>
            <person name="Jespersen J.S."/>
        </authorList>
    </citation>
    <scope>NUCLEOTIDE SEQUENCE [LARGE SCALE GENOMIC DNA]</scope>
</reference>
<dbReference type="GO" id="GO:0005739">
    <property type="term" value="C:mitochondrion"/>
    <property type="evidence" value="ECO:0007669"/>
    <property type="project" value="TreeGrafter"/>
</dbReference>
<dbReference type="GO" id="GO:0009247">
    <property type="term" value="P:glycolipid biosynthetic process"/>
    <property type="evidence" value="ECO:0007669"/>
    <property type="project" value="TreeGrafter"/>
</dbReference>
<dbReference type="OMA" id="GPYQLYG"/>
<dbReference type="AlphaFoldDB" id="A0A1A8VTR5"/>
<dbReference type="InterPro" id="IPR036291">
    <property type="entry name" value="NAD(P)-bd_dom_sf"/>
</dbReference>
<evidence type="ECO:0000313" key="8">
    <source>
        <dbReference type="Proteomes" id="UP000219813"/>
    </source>
</evidence>
<dbReference type="SUPFAM" id="SSF51735">
    <property type="entry name" value="NAD(P)-binding Rossmann-fold domains"/>
    <property type="match status" value="1"/>
</dbReference>
<dbReference type="EMBL" id="FLQW01000158">
    <property type="protein sequence ID" value="SBS82216.1"/>
    <property type="molecule type" value="Genomic_DNA"/>
</dbReference>
<gene>
    <name evidence="4" type="primary">PmlGA01_040005500</name>
    <name evidence="5" type="synonym">PmUG01_04013300</name>
    <name evidence="3" type="ORF">PMALA_003060</name>
    <name evidence="4" type="ORF">PMLGA01_040005500</name>
    <name evidence="5" type="ORF">PMUG01_04013300</name>
</gene>
<dbReference type="Pfam" id="PF03435">
    <property type="entry name" value="Sacchrp_dh_NADP"/>
    <property type="match status" value="1"/>
</dbReference>
<feature type="domain" description="Saccharopine dehydrogenase NADP binding" evidence="2">
    <location>
        <begin position="8"/>
        <end position="124"/>
    </location>
</feature>
<dbReference type="EMBL" id="LT594625">
    <property type="protein sequence ID" value="SBT86441.1"/>
    <property type="molecule type" value="Genomic_DNA"/>
</dbReference>
<dbReference type="Proteomes" id="UP000078597">
    <property type="component" value="Unassembled WGS sequence"/>
</dbReference>
<dbReference type="InterPro" id="IPR051276">
    <property type="entry name" value="Saccharopine_DH-like_oxidrdct"/>
</dbReference>
<dbReference type="OrthoDB" id="10268090at2759"/>
<evidence type="ECO:0000256" key="1">
    <source>
        <dbReference type="ARBA" id="ARBA00038048"/>
    </source>
</evidence>
<dbReference type="Gene3D" id="3.40.50.720">
    <property type="entry name" value="NAD(P)-binding Rossmann-like Domain"/>
    <property type="match status" value="1"/>
</dbReference>
<dbReference type="PANTHER" id="PTHR12286:SF5">
    <property type="entry name" value="SACCHAROPINE DEHYDROGENASE-LIKE OXIDOREDUCTASE"/>
    <property type="match status" value="1"/>
</dbReference>
<accession>A0A1A8VTR5</accession>